<evidence type="ECO:0000256" key="1">
    <source>
        <dbReference type="ARBA" id="ARBA00023002"/>
    </source>
</evidence>
<keyword evidence="4" id="KW-1185">Reference proteome</keyword>
<name>A0ABP3SGN5_9ACTN</name>
<dbReference type="EMBL" id="BAAAHE010000056">
    <property type="protein sequence ID" value="GAA0638047.1"/>
    <property type="molecule type" value="Genomic_DNA"/>
</dbReference>
<dbReference type="RefSeq" id="WP_344609637.1">
    <property type="nucleotide sequence ID" value="NZ_BAAAHE010000056.1"/>
</dbReference>
<dbReference type="PANTHER" id="PTHR35176:SF1">
    <property type="entry name" value="F420H(2)-DEPENDENT BILIVERDIN REDUCTASE"/>
    <property type="match status" value="1"/>
</dbReference>
<dbReference type="InterPro" id="IPR019920">
    <property type="entry name" value="F420-binding_dom_put"/>
</dbReference>
<accession>A0ABP3SGN5</accession>
<evidence type="ECO:0000259" key="2">
    <source>
        <dbReference type="Pfam" id="PF01243"/>
    </source>
</evidence>
<protein>
    <submittedName>
        <fullName evidence="3">PPOX class F420-dependent oxidoreductase</fullName>
    </submittedName>
</protein>
<dbReference type="SUPFAM" id="SSF50475">
    <property type="entry name" value="FMN-binding split barrel"/>
    <property type="match status" value="1"/>
</dbReference>
<comment type="caution">
    <text evidence="3">The sequence shown here is derived from an EMBL/GenBank/DDBJ whole genome shotgun (WGS) entry which is preliminary data.</text>
</comment>
<gene>
    <name evidence="3" type="ORF">GCM10009547_48040</name>
</gene>
<sequence length="148" mass="16196">MGYTAAPEGWWQDFVGGTPARTAKLAVVRADGSPQVVPVWTALDRTEGRDEIVFTTGADTVKGKAIARDPRVSLCWDDERPPFNFVMVRGTATTSADLDEVYRWAGILGARYMGADRESEYAERNGVPGELVVRVRVDHVVAKVDVAN</sequence>
<organism evidence="3 4">
    <name type="scientific">Sporichthya brevicatena</name>
    <dbReference type="NCBI Taxonomy" id="171442"/>
    <lineage>
        <taxon>Bacteria</taxon>
        <taxon>Bacillati</taxon>
        <taxon>Actinomycetota</taxon>
        <taxon>Actinomycetes</taxon>
        <taxon>Sporichthyales</taxon>
        <taxon>Sporichthyaceae</taxon>
        <taxon>Sporichthya</taxon>
    </lineage>
</organism>
<evidence type="ECO:0000313" key="4">
    <source>
        <dbReference type="Proteomes" id="UP001500957"/>
    </source>
</evidence>
<reference evidence="4" key="1">
    <citation type="journal article" date="2019" name="Int. J. Syst. Evol. Microbiol.">
        <title>The Global Catalogue of Microorganisms (GCM) 10K type strain sequencing project: providing services to taxonomists for standard genome sequencing and annotation.</title>
        <authorList>
            <consortium name="The Broad Institute Genomics Platform"/>
            <consortium name="The Broad Institute Genome Sequencing Center for Infectious Disease"/>
            <person name="Wu L."/>
            <person name="Ma J."/>
        </authorList>
    </citation>
    <scope>NUCLEOTIDE SEQUENCE [LARGE SCALE GENOMIC DNA]</scope>
    <source>
        <strain evidence="4">JCM 10671</strain>
    </source>
</reference>
<evidence type="ECO:0000313" key="3">
    <source>
        <dbReference type="EMBL" id="GAA0638047.1"/>
    </source>
</evidence>
<dbReference type="PANTHER" id="PTHR35176">
    <property type="entry name" value="HEME OXYGENASE HI_0854-RELATED"/>
    <property type="match status" value="1"/>
</dbReference>
<proteinExistence type="predicted"/>
<dbReference type="Proteomes" id="UP001500957">
    <property type="component" value="Unassembled WGS sequence"/>
</dbReference>
<feature type="domain" description="Pyridoxamine 5'-phosphate oxidase N-terminal" evidence="2">
    <location>
        <begin position="21"/>
        <end position="140"/>
    </location>
</feature>
<dbReference type="NCBIfam" id="TIGR03618">
    <property type="entry name" value="Rv1155_F420"/>
    <property type="match status" value="1"/>
</dbReference>
<keyword evidence="1" id="KW-0560">Oxidoreductase</keyword>
<dbReference type="InterPro" id="IPR052019">
    <property type="entry name" value="F420H2_bilvrd_red/Heme_oxyg"/>
</dbReference>
<dbReference type="InterPro" id="IPR011576">
    <property type="entry name" value="Pyridox_Oxase_N"/>
</dbReference>
<dbReference type="Gene3D" id="2.30.110.10">
    <property type="entry name" value="Electron Transport, Fmn-binding Protein, Chain A"/>
    <property type="match status" value="1"/>
</dbReference>
<dbReference type="Pfam" id="PF01243">
    <property type="entry name" value="PNPOx_N"/>
    <property type="match status" value="1"/>
</dbReference>
<dbReference type="InterPro" id="IPR012349">
    <property type="entry name" value="Split_barrel_FMN-bd"/>
</dbReference>